<comment type="similarity">
    <text evidence="1">Belongs to the peptidase S10 family.</text>
</comment>
<accession>A0AAV4BCC3</accession>
<gene>
    <name evidence="2" type="ORF">PoB_004323000</name>
</gene>
<keyword evidence="2" id="KW-0121">Carboxypeptidase</keyword>
<dbReference type="InterPro" id="IPR033124">
    <property type="entry name" value="Ser_caboxypep_his_AS"/>
</dbReference>
<name>A0AAV4BCC3_9GAST</name>
<dbReference type="Pfam" id="PF00450">
    <property type="entry name" value="Peptidase_S10"/>
    <property type="match status" value="1"/>
</dbReference>
<dbReference type="GO" id="GO:0006508">
    <property type="term" value="P:proteolysis"/>
    <property type="evidence" value="ECO:0007669"/>
    <property type="project" value="InterPro"/>
</dbReference>
<dbReference type="AlphaFoldDB" id="A0AAV4BCC3"/>
<dbReference type="SUPFAM" id="SSF53474">
    <property type="entry name" value="alpha/beta-Hydrolases"/>
    <property type="match status" value="1"/>
</dbReference>
<protein>
    <submittedName>
        <fullName evidence="2">Carboxypeptidase</fullName>
    </submittedName>
</protein>
<proteinExistence type="inferred from homology"/>
<reference evidence="2 3" key="1">
    <citation type="journal article" date="2021" name="Elife">
        <title>Chloroplast acquisition without the gene transfer in kleptoplastic sea slugs, Plakobranchus ocellatus.</title>
        <authorList>
            <person name="Maeda T."/>
            <person name="Takahashi S."/>
            <person name="Yoshida T."/>
            <person name="Shimamura S."/>
            <person name="Takaki Y."/>
            <person name="Nagai Y."/>
            <person name="Toyoda A."/>
            <person name="Suzuki Y."/>
            <person name="Arimoto A."/>
            <person name="Ishii H."/>
            <person name="Satoh N."/>
            <person name="Nishiyama T."/>
            <person name="Hasebe M."/>
            <person name="Maruyama T."/>
            <person name="Minagawa J."/>
            <person name="Obokata J."/>
            <person name="Shigenobu S."/>
        </authorList>
    </citation>
    <scope>NUCLEOTIDE SEQUENCE [LARGE SCALE GENOMIC DNA]</scope>
</reference>
<evidence type="ECO:0000256" key="1">
    <source>
        <dbReference type="ARBA" id="ARBA00009431"/>
    </source>
</evidence>
<dbReference type="GO" id="GO:0004185">
    <property type="term" value="F:serine-type carboxypeptidase activity"/>
    <property type="evidence" value="ECO:0007669"/>
    <property type="project" value="InterPro"/>
</dbReference>
<evidence type="ECO:0000313" key="3">
    <source>
        <dbReference type="Proteomes" id="UP000735302"/>
    </source>
</evidence>
<comment type="caution">
    <text evidence="2">The sequence shown here is derived from an EMBL/GenBank/DDBJ whole genome shotgun (WGS) entry which is preliminary data.</text>
</comment>
<organism evidence="2 3">
    <name type="scientific">Plakobranchus ocellatus</name>
    <dbReference type="NCBI Taxonomy" id="259542"/>
    <lineage>
        <taxon>Eukaryota</taxon>
        <taxon>Metazoa</taxon>
        <taxon>Spiralia</taxon>
        <taxon>Lophotrochozoa</taxon>
        <taxon>Mollusca</taxon>
        <taxon>Gastropoda</taxon>
        <taxon>Heterobranchia</taxon>
        <taxon>Euthyneura</taxon>
        <taxon>Panpulmonata</taxon>
        <taxon>Sacoglossa</taxon>
        <taxon>Placobranchoidea</taxon>
        <taxon>Plakobranchidae</taxon>
        <taxon>Plakobranchus</taxon>
    </lineage>
</organism>
<dbReference type="EMBL" id="BLXT01004701">
    <property type="protein sequence ID" value="GFO16725.1"/>
    <property type="molecule type" value="Genomic_DNA"/>
</dbReference>
<dbReference type="InterPro" id="IPR001563">
    <property type="entry name" value="Peptidase_S10"/>
</dbReference>
<keyword evidence="3" id="KW-1185">Reference proteome</keyword>
<keyword evidence="2" id="KW-0645">Protease</keyword>
<keyword evidence="2" id="KW-0378">Hydrolase</keyword>
<dbReference type="InterPro" id="IPR029058">
    <property type="entry name" value="AB_hydrolase_fold"/>
</dbReference>
<dbReference type="Gene3D" id="3.40.50.12670">
    <property type="match status" value="1"/>
</dbReference>
<sequence length="67" mass="7551">MAGLQNPQQRKAWYYKAADGTTQNAGFVKSFDQITFVTVKGSGHMVPTDKPRPGIEMFINFIQNKPF</sequence>
<evidence type="ECO:0000313" key="2">
    <source>
        <dbReference type="EMBL" id="GFO16725.1"/>
    </source>
</evidence>
<dbReference type="Proteomes" id="UP000735302">
    <property type="component" value="Unassembled WGS sequence"/>
</dbReference>
<dbReference type="PROSITE" id="PS00560">
    <property type="entry name" value="CARBOXYPEPT_SER_HIS"/>
    <property type="match status" value="1"/>
</dbReference>